<evidence type="ECO:0000313" key="13">
    <source>
        <dbReference type="Proteomes" id="UP000291343"/>
    </source>
</evidence>
<keyword evidence="13" id="KW-1185">Reference proteome</keyword>
<dbReference type="GO" id="GO:0017108">
    <property type="term" value="F:5'-flap endonuclease activity"/>
    <property type="evidence" value="ECO:0007669"/>
    <property type="project" value="TreeGrafter"/>
</dbReference>
<comment type="caution">
    <text evidence="12">The sequence shown here is derived from an EMBL/GenBank/DDBJ whole genome shotgun (WGS) entry which is preliminary data.</text>
</comment>
<comment type="subcellular location">
    <subcellularLocation>
        <location evidence="9">Nucleus</location>
    </subcellularLocation>
</comment>
<dbReference type="SMR" id="A0A482X831"/>
<feature type="region of interest" description="Disordered" evidence="10">
    <location>
        <begin position="394"/>
        <end position="466"/>
    </location>
</feature>
<feature type="region of interest" description="Disordered" evidence="10">
    <location>
        <begin position="1"/>
        <end position="28"/>
    </location>
</feature>
<dbReference type="InterPro" id="IPR014883">
    <property type="entry name" value="VRR_NUC"/>
</dbReference>
<feature type="repeat" description="PPR" evidence="8">
    <location>
        <begin position="889"/>
        <end position="923"/>
    </location>
</feature>
<evidence type="ECO:0000256" key="4">
    <source>
        <dbReference type="ARBA" id="ARBA00022723"/>
    </source>
</evidence>
<dbReference type="AlphaFoldDB" id="A0A482X831"/>
<dbReference type="Gene3D" id="3.40.1350.10">
    <property type="match status" value="1"/>
</dbReference>
<comment type="function">
    <text evidence="9">Nuclease required for the repair of DNA interstrand cross-links (ICL). Acts as a 5'-3' exonuclease that anchors at a cut end of DNA and cleaves DNA successively at every third nucleotide, allowing to excise an ICL from one strand through flanking incisions.</text>
</comment>
<reference evidence="12 13" key="1">
    <citation type="journal article" date="2017" name="Gigascience">
        <title>Genome sequence of the small brown planthopper, Laodelphax striatellus.</title>
        <authorList>
            <person name="Zhu J."/>
            <person name="Jiang F."/>
            <person name="Wang X."/>
            <person name="Yang P."/>
            <person name="Bao Y."/>
            <person name="Zhao W."/>
            <person name="Wang W."/>
            <person name="Lu H."/>
            <person name="Wang Q."/>
            <person name="Cui N."/>
            <person name="Li J."/>
            <person name="Chen X."/>
            <person name="Luo L."/>
            <person name="Yu J."/>
            <person name="Kang L."/>
            <person name="Cui F."/>
        </authorList>
    </citation>
    <scope>NUCLEOTIDE SEQUENCE [LARGE SCALE GENOMIC DNA]</scope>
    <source>
        <strain evidence="12">Lst14</strain>
    </source>
</reference>
<dbReference type="CDD" id="cd22326">
    <property type="entry name" value="FAN1-like"/>
    <property type="match status" value="1"/>
</dbReference>
<comment type="cofactor">
    <cofactor evidence="9">
        <name>Mg(2+)</name>
        <dbReference type="ChEBI" id="CHEBI:18420"/>
    </cofactor>
    <cofactor evidence="9">
        <name>Mn(2+)</name>
        <dbReference type="ChEBI" id="CHEBI:29035"/>
    </cofactor>
</comment>
<feature type="domain" description="VRR-NUC" evidence="11">
    <location>
        <begin position="1107"/>
        <end position="1199"/>
    </location>
</feature>
<dbReference type="GO" id="GO:0036297">
    <property type="term" value="P:interstrand cross-link repair"/>
    <property type="evidence" value="ECO:0007669"/>
    <property type="project" value="InterPro"/>
</dbReference>
<dbReference type="GO" id="GO:0046872">
    <property type="term" value="F:metal ion binding"/>
    <property type="evidence" value="ECO:0007669"/>
    <property type="project" value="UniProtKB-KW"/>
</dbReference>
<feature type="compositionally biased region" description="Basic and acidic residues" evidence="10">
    <location>
        <begin position="401"/>
        <end position="419"/>
    </location>
</feature>
<evidence type="ECO:0000256" key="7">
    <source>
        <dbReference type="ARBA" id="ARBA00023211"/>
    </source>
</evidence>
<dbReference type="PROSITE" id="PS51375">
    <property type="entry name" value="PPR"/>
    <property type="match status" value="1"/>
</dbReference>
<feature type="compositionally biased region" description="Polar residues" evidence="10">
    <location>
        <begin position="438"/>
        <end position="452"/>
    </location>
</feature>
<accession>A0A482X831</accession>
<evidence type="ECO:0000259" key="11">
    <source>
        <dbReference type="SMART" id="SM00990"/>
    </source>
</evidence>
<dbReference type="GO" id="GO:0008409">
    <property type="term" value="F:5'-3' exonuclease activity"/>
    <property type="evidence" value="ECO:0007669"/>
    <property type="project" value="TreeGrafter"/>
</dbReference>
<keyword evidence="3 9" id="KW-0540">Nuclease</keyword>
<feature type="compositionally biased region" description="Polar residues" evidence="10">
    <location>
        <begin position="44"/>
        <end position="53"/>
    </location>
</feature>
<evidence type="ECO:0000256" key="6">
    <source>
        <dbReference type="ARBA" id="ARBA00022842"/>
    </source>
</evidence>
<dbReference type="GO" id="GO:0004528">
    <property type="term" value="F:phosphodiesterase I activity"/>
    <property type="evidence" value="ECO:0007669"/>
    <property type="project" value="UniProtKB-EC"/>
</dbReference>
<dbReference type="PANTHER" id="PTHR15749">
    <property type="entry name" value="FANCONI-ASSOCIATED NUCLEASE 1"/>
    <property type="match status" value="1"/>
</dbReference>
<feature type="region of interest" description="Disordered" evidence="10">
    <location>
        <begin position="478"/>
        <end position="508"/>
    </location>
</feature>
<dbReference type="Pfam" id="PF08774">
    <property type="entry name" value="VRR_NUC"/>
    <property type="match status" value="1"/>
</dbReference>
<dbReference type="InParanoid" id="A0A482X831"/>
<proteinExistence type="inferred from homology"/>
<dbReference type="EC" id="3.1.4.1" evidence="9"/>
<keyword evidence="9" id="KW-0539">Nucleus</keyword>
<dbReference type="InterPro" id="IPR011856">
    <property type="entry name" value="tRNA_endonuc-like_dom_sf"/>
</dbReference>
<keyword evidence="4 9" id="KW-0479">Metal-binding</keyword>
<evidence type="ECO:0000256" key="3">
    <source>
        <dbReference type="ARBA" id="ARBA00022722"/>
    </source>
</evidence>
<keyword evidence="9" id="KW-0234">DNA repair</keyword>
<evidence type="ECO:0000256" key="8">
    <source>
        <dbReference type="PROSITE-ProRule" id="PRU00708"/>
    </source>
</evidence>
<keyword evidence="7 9" id="KW-0464">Manganese</keyword>
<evidence type="ECO:0000256" key="2">
    <source>
        <dbReference type="ARBA" id="ARBA00005533"/>
    </source>
</evidence>
<dbReference type="Pfam" id="PF21170">
    <property type="entry name" value="FAN1_TPR"/>
    <property type="match status" value="1"/>
</dbReference>
<feature type="compositionally biased region" description="Basic residues" evidence="10">
    <location>
        <begin position="16"/>
        <end position="28"/>
    </location>
</feature>
<evidence type="ECO:0000313" key="12">
    <source>
        <dbReference type="EMBL" id="RZF41471.1"/>
    </source>
</evidence>
<feature type="region of interest" description="Disordered" evidence="10">
    <location>
        <begin position="340"/>
        <end position="365"/>
    </location>
</feature>
<dbReference type="OrthoDB" id="76364at2759"/>
<dbReference type="InterPro" id="IPR049126">
    <property type="entry name" value="FAN1-like_TPR"/>
</dbReference>
<name>A0A482X831_LAOST</name>
<feature type="region of interest" description="Disordered" evidence="10">
    <location>
        <begin position="89"/>
        <end position="113"/>
    </location>
</feature>
<evidence type="ECO:0000256" key="1">
    <source>
        <dbReference type="ARBA" id="ARBA00000983"/>
    </source>
</evidence>
<keyword evidence="6 9" id="KW-0460">Magnesium</keyword>
<organism evidence="12 13">
    <name type="scientific">Laodelphax striatellus</name>
    <name type="common">Small brown planthopper</name>
    <name type="synonym">Delphax striatella</name>
    <dbReference type="NCBI Taxonomy" id="195883"/>
    <lineage>
        <taxon>Eukaryota</taxon>
        <taxon>Metazoa</taxon>
        <taxon>Ecdysozoa</taxon>
        <taxon>Arthropoda</taxon>
        <taxon>Hexapoda</taxon>
        <taxon>Insecta</taxon>
        <taxon>Pterygota</taxon>
        <taxon>Neoptera</taxon>
        <taxon>Paraneoptera</taxon>
        <taxon>Hemiptera</taxon>
        <taxon>Auchenorrhyncha</taxon>
        <taxon>Fulgoroidea</taxon>
        <taxon>Delphacidae</taxon>
        <taxon>Criomorphinae</taxon>
        <taxon>Laodelphax</taxon>
    </lineage>
</organism>
<dbReference type="InterPro" id="IPR049132">
    <property type="entry name" value="FAN1-like_euk"/>
</dbReference>
<dbReference type="SMART" id="SM00990">
    <property type="entry name" value="VRR_NUC"/>
    <property type="match status" value="1"/>
</dbReference>
<feature type="compositionally biased region" description="Polar residues" evidence="10">
    <location>
        <begin position="478"/>
        <end position="488"/>
    </location>
</feature>
<feature type="region of interest" description="Disordered" evidence="10">
    <location>
        <begin position="44"/>
        <end position="70"/>
    </location>
</feature>
<evidence type="ECO:0000256" key="5">
    <source>
        <dbReference type="ARBA" id="ARBA00022801"/>
    </source>
</evidence>
<feature type="compositionally biased region" description="Low complexity" evidence="10">
    <location>
        <begin position="492"/>
        <end position="508"/>
    </location>
</feature>
<dbReference type="PANTHER" id="PTHR15749:SF4">
    <property type="entry name" value="FANCONI-ASSOCIATED NUCLEASE 1"/>
    <property type="match status" value="1"/>
</dbReference>
<protein>
    <recommendedName>
        <fullName evidence="9">Fanconi-associated nuclease</fullName>
        <ecNumber evidence="9">3.1.4.1</ecNumber>
    </recommendedName>
</protein>
<dbReference type="EMBL" id="QKKF02016774">
    <property type="protein sequence ID" value="RZF41471.1"/>
    <property type="molecule type" value="Genomic_DNA"/>
</dbReference>
<sequence length="1213" mass="138827">METKPPESVSLISNHFKTRRKLSSQKSRPIKCKLDINLSANQQCENNSSTESNIGKKRKRTTKQNPVGSILDNEKVDVNLSANQQCKNNLSNECNNGKKRKRTTKQKPVGSISRLDNENTEILPNLDEIRKFIWDSLDKSINLDSDQTVELDESIVENVSSERAEASGTEATNLIGPGISLTEDTKVRSSSSLSDLDESLLQKENSVAADQQLNESKISLTEEISFSNVHCSSSYDLDESILKDVSSEEREVNVPSGIQEEEDEEEVNTLRNVHSLSSSCTISMISECNSQNILNSITEEHLSYTHQNISDIFMGNIFENSSTRENNASITNESHIVTTVETEKSSDPVKTRQSDSKSNEEDASILDESLQWECEELEQSFSDIADDLEKLMEEQQADNKSFSEKCDATRLSQTKEKNDGQFPEKQSTTPKKSKRQVSEISQTNITDNSSPAKFSPHIAKSPKKYFGSNANRKIVKEIQNSSPSSSFQAKFKGSSVTSNGSNKSKSNNIWSNQKRISEYFSQSAVKSNIGTKLKEAIDILDSTPGTSKNINVEDKKYPQLYSNVYLRIFEDCLEHIQKVILPVEHYLFDENELRLLNLVDNLNCSAKCLYFRLLDRKHFWIKRSKINYEDLNPSMNEDLIQLEALGLLSSDYTKEDIHILLELLNIPDLKKMCRLFRVGDQGNKCSLILNLTKMTDKQTTLDGKRDSHYLIRKELKNFLDCVKLSSKPRATFLKCLRIYSFSYNREVEEKMVQNIVNNNFKANIYPKFVVKHAVVFHNKENFDEYEKSLQLLSQVMTDSKPNNHQHLLELVKCARTKFEQCLSSESNRRILERTPDYLMKFTAANVYAGIVFSNINVLKKDKTNKIQMDEAVEFLETLIQENIFLSKKRGQIYDALIRIYRQKKDFHKAFSTFKKAREDGLIPQLIQFTLLAQMKPMLRQKAVSAQIKSKLQAVFNLPWFSCTAIKTITVLAKSIPSDKPNRKKVYVTKSEDYTLYQSVEELVVNHFKKSGWYGVHDEGSLLKNIIFACFWDIIFESPTLENDTMSVFVSKYQMRPLDWGSRTFYSRSESAIKERLIAIENSDWRAVYDRVNECLKNHAGESFNKSIWNWIKHENLKNIEGFLMCLSTKFIASVAEWLLRDLATYSSGFPDCTLWNRKNQQCLFVEVKSPSDTLAKHQEFWLKQIEEFGGSSLICHVKEIASCSSSLNSENDK</sequence>
<keyword evidence="9" id="KW-0227">DNA damage</keyword>
<dbReference type="InterPro" id="IPR002885">
    <property type="entry name" value="PPR_rpt"/>
</dbReference>
<evidence type="ECO:0000256" key="9">
    <source>
        <dbReference type="RuleBase" id="RU365033"/>
    </source>
</evidence>
<comment type="similarity">
    <text evidence="2 9">Belongs to the FAN1 family.</text>
</comment>
<dbReference type="InterPro" id="IPR033315">
    <property type="entry name" value="Fan1-like"/>
</dbReference>
<gene>
    <name evidence="12" type="ORF">LSTR_LSTR000185</name>
</gene>
<comment type="catalytic activity">
    <reaction evidence="1 9">
        <text>Hydrolytically removes 5'-nucleotides successively from the 3'-hydroxy termini of 3'-hydroxy-terminated oligonucleotides.</text>
        <dbReference type="EC" id="3.1.4.1"/>
    </reaction>
</comment>
<dbReference type="STRING" id="195883.A0A482X831"/>
<dbReference type="GO" id="GO:0070336">
    <property type="term" value="F:flap-structured DNA binding"/>
    <property type="evidence" value="ECO:0007669"/>
    <property type="project" value="TreeGrafter"/>
</dbReference>
<dbReference type="Proteomes" id="UP000291343">
    <property type="component" value="Unassembled WGS sequence"/>
</dbReference>
<keyword evidence="5 9" id="KW-0378">Hydrolase</keyword>
<feature type="compositionally biased region" description="Basic and acidic residues" evidence="10">
    <location>
        <begin position="341"/>
        <end position="360"/>
    </location>
</feature>
<dbReference type="GO" id="GO:0005634">
    <property type="term" value="C:nucleus"/>
    <property type="evidence" value="ECO:0007669"/>
    <property type="project" value="UniProtKB-SubCell"/>
</dbReference>
<evidence type="ECO:0000256" key="10">
    <source>
        <dbReference type="SAM" id="MobiDB-lite"/>
    </source>
</evidence>